<evidence type="ECO:0000256" key="3">
    <source>
        <dbReference type="ARBA" id="ARBA00022840"/>
    </source>
</evidence>
<keyword evidence="1" id="KW-0547">Nucleotide-binding</keyword>
<dbReference type="SUPFAM" id="SSF50891">
    <property type="entry name" value="Cyclophilin-like"/>
    <property type="match status" value="1"/>
</dbReference>
<feature type="domain" description="Carboxyltransferase" evidence="4">
    <location>
        <begin position="24"/>
        <end position="319"/>
    </location>
</feature>
<dbReference type="SMART" id="SM00797">
    <property type="entry name" value="AHS2"/>
    <property type="match status" value="1"/>
</dbReference>
<dbReference type="GO" id="GO:0016787">
    <property type="term" value="F:hydrolase activity"/>
    <property type="evidence" value="ECO:0007669"/>
    <property type="project" value="UniProtKB-KW"/>
</dbReference>
<dbReference type="PANTHER" id="PTHR43309:SF5">
    <property type="entry name" value="5-OXOPROLINASE SUBUNIT C"/>
    <property type="match status" value="1"/>
</dbReference>
<evidence type="ECO:0000256" key="2">
    <source>
        <dbReference type="ARBA" id="ARBA00022801"/>
    </source>
</evidence>
<dbReference type="Proteomes" id="UP000568839">
    <property type="component" value="Unassembled WGS sequence"/>
</dbReference>
<dbReference type="InterPro" id="IPR003778">
    <property type="entry name" value="CT_A_B"/>
</dbReference>
<dbReference type="InterPro" id="IPR029000">
    <property type="entry name" value="Cyclophilin-like_dom_sf"/>
</dbReference>
<evidence type="ECO:0000259" key="4">
    <source>
        <dbReference type="SMART" id="SM00797"/>
    </source>
</evidence>
<keyword evidence="2" id="KW-0378">Hydrolase</keyword>
<dbReference type="Pfam" id="PF02626">
    <property type="entry name" value="CT_A_B"/>
    <property type="match status" value="1"/>
</dbReference>
<organism evidence="5 6">
    <name type="scientific">Geomicrobium halophilum</name>
    <dbReference type="NCBI Taxonomy" id="549000"/>
    <lineage>
        <taxon>Bacteria</taxon>
        <taxon>Bacillati</taxon>
        <taxon>Bacillota</taxon>
        <taxon>Bacilli</taxon>
        <taxon>Bacillales</taxon>
        <taxon>Geomicrobium</taxon>
    </lineage>
</organism>
<comment type="caution">
    <text evidence="5">The sequence shown here is derived from an EMBL/GenBank/DDBJ whole genome shotgun (WGS) entry which is preliminary data.</text>
</comment>
<dbReference type="InterPro" id="IPR052708">
    <property type="entry name" value="PxpC"/>
</dbReference>
<name>A0A841PMQ3_9BACL</name>
<keyword evidence="3" id="KW-0067">ATP-binding</keyword>
<dbReference type="GO" id="GO:0005524">
    <property type="term" value="F:ATP binding"/>
    <property type="evidence" value="ECO:0007669"/>
    <property type="project" value="UniProtKB-KW"/>
</dbReference>
<dbReference type="RefSeq" id="WP_184404084.1">
    <property type="nucleotide sequence ID" value="NZ_JACHHJ010000002.1"/>
</dbReference>
<dbReference type="AlphaFoldDB" id="A0A841PMQ3"/>
<sequence>MSLQIMTTGLFTTVQDGGRLGFLHQGVLESGAMDRESLKSANCIVGNDENEGALEMTMTGPRIKVEADTLIAVTGGGMVPVINGETYSLGAPLFIPANSELAFKPTNRGCRAYLAVAGGIDVPLVMNSKSTYVRAGIGGFKGRALQKGDRLYIGEKNEEAEKRLAMITSKGGGQPFSERWGANARLLGDGDRKIRAFPGTHYETFTTESQDRFFQSEFTISTQSDRMGYRLHMIPPLEWMESVNLLSEAVAFGTVQVPHDGQPIVLMADRQTTGGYPRIAQVAAVDLGRLAQLRPNETVRFEKITFAKAEELYLQQAQAMHERKIGISLKWQK</sequence>
<evidence type="ECO:0000313" key="6">
    <source>
        <dbReference type="Proteomes" id="UP000568839"/>
    </source>
</evidence>
<keyword evidence="6" id="KW-1185">Reference proteome</keyword>
<dbReference type="NCBIfam" id="TIGR00724">
    <property type="entry name" value="urea_amlyse_rel"/>
    <property type="match status" value="1"/>
</dbReference>
<dbReference type="EMBL" id="JACHHJ010000002">
    <property type="protein sequence ID" value="MBB6450127.1"/>
    <property type="molecule type" value="Genomic_DNA"/>
</dbReference>
<dbReference type="Gene3D" id="2.40.100.10">
    <property type="entry name" value="Cyclophilin-like"/>
    <property type="match status" value="1"/>
</dbReference>
<accession>A0A841PMQ3</accession>
<protein>
    <submittedName>
        <fullName evidence="5">Antagonist of KipI</fullName>
    </submittedName>
</protein>
<dbReference type="PANTHER" id="PTHR43309">
    <property type="entry name" value="5-OXOPROLINASE SUBUNIT C"/>
    <property type="match status" value="1"/>
</dbReference>
<reference evidence="5 6" key="1">
    <citation type="submission" date="2020-08" db="EMBL/GenBank/DDBJ databases">
        <title>Genomic Encyclopedia of Type Strains, Phase IV (KMG-IV): sequencing the most valuable type-strain genomes for metagenomic binning, comparative biology and taxonomic classification.</title>
        <authorList>
            <person name="Goeker M."/>
        </authorList>
    </citation>
    <scope>NUCLEOTIDE SEQUENCE [LARGE SCALE GENOMIC DNA]</scope>
    <source>
        <strain evidence="5 6">DSM 21769</strain>
    </source>
</reference>
<proteinExistence type="predicted"/>
<gene>
    <name evidence="5" type="ORF">HNR44_002105</name>
</gene>
<evidence type="ECO:0000313" key="5">
    <source>
        <dbReference type="EMBL" id="MBB6450127.1"/>
    </source>
</evidence>
<evidence type="ECO:0000256" key="1">
    <source>
        <dbReference type="ARBA" id="ARBA00022741"/>
    </source>
</evidence>